<comment type="caution">
    <text evidence="9">The sequence shown here is derived from an EMBL/GenBank/DDBJ whole genome shotgun (WGS) entry which is preliminary data.</text>
</comment>
<organism evidence="9 10">
    <name type="scientific">Rhizophagus clarus</name>
    <dbReference type="NCBI Taxonomy" id="94130"/>
    <lineage>
        <taxon>Eukaryota</taxon>
        <taxon>Fungi</taxon>
        <taxon>Fungi incertae sedis</taxon>
        <taxon>Mucoromycota</taxon>
        <taxon>Glomeromycotina</taxon>
        <taxon>Glomeromycetes</taxon>
        <taxon>Glomerales</taxon>
        <taxon>Glomeraceae</taxon>
        <taxon>Rhizophagus</taxon>
    </lineage>
</organism>
<evidence type="ECO:0000256" key="3">
    <source>
        <dbReference type="ARBA" id="ARBA00022692"/>
    </source>
</evidence>
<dbReference type="GO" id="GO:0005743">
    <property type="term" value="C:mitochondrial inner membrane"/>
    <property type="evidence" value="ECO:0007669"/>
    <property type="project" value="TreeGrafter"/>
</dbReference>
<dbReference type="Pfam" id="PF09803">
    <property type="entry name" value="Pet100"/>
    <property type="match status" value="1"/>
</dbReference>
<protein>
    <submittedName>
        <fullName evidence="9">Mitochondrial cytochrome c oxidase assembly factor protein</fullName>
    </submittedName>
</protein>
<dbReference type="AlphaFoldDB" id="A0A8H3QRF3"/>
<keyword evidence="3" id="KW-0812">Transmembrane</keyword>
<comment type="similarity">
    <text evidence="8">Belongs to the PET100 family.</text>
</comment>
<gene>
    <name evidence="9" type="ORF">RCL2_001337500</name>
</gene>
<proteinExistence type="inferred from homology"/>
<evidence type="ECO:0000256" key="7">
    <source>
        <dbReference type="ARBA" id="ARBA00023136"/>
    </source>
</evidence>
<dbReference type="PANTHER" id="PTHR33968:SF1">
    <property type="entry name" value="PROTEIN PET100 HOMOLOG, MITOCHONDRIAL"/>
    <property type="match status" value="1"/>
</dbReference>
<dbReference type="InterPro" id="IPR018625">
    <property type="entry name" value="Pet100"/>
</dbReference>
<evidence type="ECO:0000256" key="1">
    <source>
        <dbReference type="ARBA" id="ARBA00004167"/>
    </source>
</evidence>
<name>A0A8H3QRF3_9GLOM</name>
<dbReference type="EMBL" id="BLAL01000160">
    <property type="protein sequence ID" value="GES86314.1"/>
    <property type="molecule type" value="Genomic_DNA"/>
</dbReference>
<dbReference type="Proteomes" id="UP000615446">
    <property type="component" value="Unassembled WGS sequence"/>
</dbReference>
<dbReference type="OrthoDB" id="18175at2759"/>
<evidence type="ECO:0000313" key="10">
    <source>
        <dbReference type="Proteomes" id="UP000615446"/>
    </source>
</evidence>
<keyword evidence="4" id="KW-0809">Transit peptide</keyword>
<keyword evidence="6" id="KW-0496">Mitochondrion</keyword>
<keyword evidence="5" id="KW-1133">Transmembrane helix</keyword>
<dbReference type="GO" id="GO:0051082">
    <property type="term" value="F:unfolded protein binding"/>
    <property type="evidence" value="ECO:0007669"/>
    <property type="project" value="TreeGrafter"/>
</dbReference>
<accession>A0A8H3QRF3</accession>
<evidence type="ECO:0000313" key="9">
    <source>
        <dbReference type="EMBL" id="GES86314.1"/>
    </source>
</evidence>
<reference evidence="9" key="1">
    <citation type="submission" date="2019-10" db="EMBL/GenBank/DDBJ databases">
        <title>Conservation and host-specific expression of non-tandemly repeated heterogenous ribosome RNA gene in arbuscular mycorrhizal fungi.</title>
        <authorList>
            <person name="Maeda T."/>
            <person name="Kobayashi Y."/>
            <person name="Nakagawa T."/>
            <person name="Ezawa T."/>
            <person name="Yamaguchi K."/>
            <person name="Bino T."/>
            <person name="Nishimoto Y."/>
            <person name="Shigenobu S."/>
            <person name="Kawaguchi M."/>
        </authorList>
    </citation>
    <scope>NUCLEOTIDE SEQUENCE</scope>
    <source>
        <strain evidence="9">HR1</strain>
    </source>
</reference>
<evidence type="ECO:0000256" key="5">
    <source>
        <dbReference type="ARBA" id="ARBA00022989"/>
    </source>
</evidence>
<keyword evidence="7" id="KW-0472">Membrane</keyword>
<dbReference type="GO" id="GO:0033617">
    <property type="term" value="P:mitochondrial respiratory chain complex IV assembly"/>
    <property type="evidence" value="ECO:0007669"/>
    <property type="project" value="InterPro"/>
</dbReference>
<evidence type="ECO:0000256" key="4">
    <source>
        <dbReference type="ARBA" id="ARBA00022946"/>
    </source>
</evidence>
<evidence type="ECO:0000256" key="6">
    <source>
        <dbReference type="ARBA" id="ARBA00023128"/>
    </source>
</evidence>
<evidence type="ECO:0000256" key="8">
    <source>
        <dbReference type="ARBA" id="ARBA00038077"/>
    </source>
</evidence>
<comment type="subcellular location">
    <subcellularLocation>
        <location evidence="1">Membrane</location>
        <topology evidence="1">Single-pass membrane protein</topology>
    </subcellularLocation>
    <subcellularLocation>
        <location evidence="2">Mitochondrion membrane</location>
    </subcellularLocation>
</comment>
<dbReference type="PANTHER" id="PTHR33968">
    <property type="entry name" value="PROTEIN PET100 HOMOLOG, MITOCHONDRIAL"/>
    <property type="match status" value="1"/>
</dbReference>
<evidence type="ECO:0000256" key="2">
    <source>
        <dbReference type="ARBA" id="ARBA00004325"/>
    </source>
</evidence>
<sequence length="126" mass="14664">MGGANLELFKFSVYIFFPIATMYYFGAPEFYKTHVKQIKFWPEKTNRPPTTREDILIEIEKLKAKKKIRETHVENSDIVIINRTDISPHFRLLPITLIMVKRCGVLGICTYPFIPPPLSFLPSEAF</sequence>